<feature type="disulfide bond" evidence="2">
    <location>
        <begin position="78"/>
        <end position="88"/>
    </location>
</feature>
<dbReference type="SMART" id="SM00202">
    <property type="entry name" value="SR"/>
    <property type="match status" value="1"/>
</dbReference>
<dbReference type="Gene3D" id="3.10.250.10">
    <property type="entry name" value="SRCR-like domain"/>
    <property type="match status" value="1"/>
</dbReference>
<sequence>MLTEPERLRLTGKDLAARDIGRVEILLEGEWYTVCIPDVHIARVLCRQLGLPSAAAVPLKSFSPGPLVSSKLMSGLKCNGQESSIIDCDQTTFNNEGWRSKICTSDSDYYGVLCVGCK</sequence>
<dbReference type="SUPFAM" id="SSF56487">
    <property type="entry name" value="SRCR-like"/>
    <property type="match status" value="1"/>
</dbReference>
<evidence type="ECO:0000259" key="3">
    <source>
        <dbReference type="PROSITE" id="PS50287"/>
    </source>
</evidence>
<evidence type="ECO:0000256" key="1">
    <source>
        <dbReference type="ARBA" id="ARBA00023157"/>
    </source>
</evidence>
<dbReference type="GO" id="GO:0016020">
    <property type="term" value="C:membrane"/>
    <property type="evidence" value="ECO:0007669"/>
    <property type="project" value="InterPro"/>
</dbReference>
<dbReference type="STRING" id="400727.A0A2T7P330"/>
<dbReference type="InterPro" id="IPR036772">
    <property type="entry name" value="SRCR-like_dom_sf"/>
</dbReference>
<evidence type="ECO:0000313" key="5">
    <source>
        <dbReference type="Proteomes" id="UP000245119"/>
    </source>
</evidence>
<feature type="domain" description="SRCR" evidence="3">
    <location>
        <begin position="8"/>
        <end position="115"/>
    </location>
</feature>
<organism evidence="4 5">
    <name type="scientific">Pomacea canaliculata</name>
    <name type="common">Golden apple snail</name>
    <dbReference type="NCBI Taxonomy" id="400727"/>
    <lineage>
        <taxon>Eukaryota</taxon>
        <taxon>Metazoa</taxon>
        <taxon>Spiralia</taxon>
        <taxon>Lophotrochozoa</taxon>
        <taxon>Mollusca</taxon>
        <taxon>Gastropoda</taxon>
        <taxon>Caenogastropoda</taxon>
        <taxon>Architaenioglossa</taxon>
        <taxon>Ampullarioidea</taxon>
        <taxon>Ampullariidae</taxon>
        <taxon>Pomacea</taxon>
    </lineage>
</organism>
<evidence type="ECO:0000313" key="4">
    <source>
        <dbReference type="EMBL" id="PVD27824.1"/>
    </source>
</evidence>
<dbReference type="PRINTS" id="PR00258">
    <property type="entry name" value="SPERACTRCPTR"/>
</dbReference>
<accession>A0A2T7P330</accession>
<dbReference type="PROSITE" id="PS50287">
    <property type="entry name" value="SRCR_2"/>
    <property type="match status" value="1"/>
</dbReference>
<dbReference type="OrthoDB" id="422749at2759"/>
<keyword evidence="5" id="KW-1185">Reference proteome</keyword>
<gene>
    <name evidence="4" type="ORF">C0Q70_12998</name>
</gene>
<name>A0A2T7P330_POMCA</name>
<dbReference type="PANTHER" id="PTHR48071:SF18">
    <property type="entry name" value="DELETED IN MALIGNANT BRAIN TUMORS 1 PROTEIN-RELATED"/>
    <property type="match status" value="1"/>
</dbReference>
<dbReference type="Proteomes" id="UP000245119">
    <property type="component" value="Linkage Group LG7"/>
</dbReference>
<dbReference type="InterPro" id="IPR001190">
    <property type="entry name" value="SRCR"/>
</dbReference>
<dbReference type="Pfam" id="PF00530">
    <property type="entry name" value="SRCR"/>
    <property type="match status" value="1"/>
</dbReference>
<reference evidence="4 5" key="1">
    <citation type="submission" date="2018-04" db="EMBL/GenBank/DDBJ databases">
        <title>The genome of golden apple snail Pomacea canaliculata provides insight into stress tolerance and invasive adaptation.</title>
        <authorList>
            <person name="Liu C."/>
            <person name="Liu B."/>
            <person name="Ren Y."/>
            <person name="Zhang Y."/>
            <person name="Wang H."/>
            <person name="Li S."/>
            <person name="Jiang F."/>
            <person name="Yin L."/>
            <person name="Zhang G."/>
            <person name="Qian W."/>
            <person name="Fan W."/>
        </authorList>
    </citation>
    <scope>NUCLEOTIDE SEQUENCE [LARGE SCALE GENOMIC DNA]</scope>
    <source>
        <strain evidence="4">SZHN2017</strain>
        <tissue evidence="4">Muscle</tissue>
    </source>
</reference>
<comment type="caution">
    <text evidence="2">Lacks conserved residue(s) required for the propagation of feature annotation.</text>
</comment>
<evidence type="ECO:0000256" key="2">
    <source>
        <dbReference type="PROSITE-ProRule" id="PRU00196"/>
    </source>
</evidence>
<protein>
    <recommendedName>
        <fullName evidence="3">SRCR domain-containing protein</fullName>
    </recommendedName>
</protein>
<dbReference type="PANTHER" id="PTHR48071">
    <property type="entry name" value="SRCR DOMAIN-CONTAINING PROTEIN"/>
    <property type="match status" value="1"/>
</dbReference>
<dbReference type="AlphaFoldDB" id="A0A2T7P330"/>
<keyword evidence="1 2" id="KW-1015">Disulfide bond</keyword>
<proteinExistence type="predicted"/>
<comment type="caution">
    <text evidence="4">The sequence shown here is derived from an EMBL/GenBank/DDBJ whole genome shotgun (WGS) entry which is preliminary data.</text>
</comment>
<dbReference type="EMBL" id="PZQS01000007">
    <property type="protein sequence ID" value="PVD27824.1"/>
    <property type="molecule type" value="Genomic_DNA"/>
</dbReference>